<organism evidence="1 2">
    <name type="scientific">Nostoc sphaeroides CCNUC1</name>
    <dbReference type="NCBI Taxonomy" id="2653204"/>
    <lineage>
        <taxon>Bacteria</taxon>
        <taxon>Bacillati</taxon>
        <taxon>Cyanobacteriota</taxon>
        <taxon>Cyanophyceae</taxon>
        <taxon>Nostocales</taxon>
        <taxon>Nostocaceae</taxon>
        <taxon>Nostoc</taxon>
    </lineage>
</organism>
<dbReference type="InterPro" id="IPR021799">
    <property type="entry name" value="PIN-like_prokaryotic"/>
</dbReference>
<protein>
    <recommendedName>
        <fullName evidence="3">DUF3368 domain-containing protein</fullName>
    </recommendedName>
</protein>
<dbReference type="PANTHER" id="PTHR39550">
    <property type="entry name" value="SLL0658 PROTEIN"/>
    <property type="match status" value="1"/>
</dbReference>
<keyword evidence="2" id="KW-1185">Reference proteome</keyword>
<dbReference type="EMBL" id="CP045227">
    <property type="protein sequence ID" value="QFS51764.1"/>
    <property type="molecule type" value="Genomic_DNA"/>
</dbReference>
<evidence type="ECO:0000313" key="1">
    <source>
        <dbReference type="EMBL" id="QFS51764.1"/>
    </source>
</evidence>
<dbReference type="RefSeq" id="WP_152592124.1">
    <property type="nucleotide sequence ID" value="NZ_CP045227.1"/>
</dbReference>
<proteinExistence type="predicted"/>
<dbReference type="Pfam" id="PF11848">
    <property type="entry name" value="DUF3368"/>
    <property type="match status" value="1"/>
</dbReference>
<dbReference type="Proteomes" id="UP000326678">
    <property type="component" value="Chromosome Gxm2"/>
</dbReference>
<accession>A0A5P8WGE5</accession>
<dbReference type="PANTHER" id="PTHR39550:SF1">
    <property type="entry name" value="SLL0658 PROTEIN"/>
    <property type="match status" value="1"/>
</dbReference>
<gene>
    <name evidence="1" type="ORF">GXM_09258</name>
</gene>
<dbReference type="AlphaFoldDB" id="A0A5P8WGE5"/>
<reference evidence="1 2" key="1">
    <citation type="submission" date="2019-10" db="EMBL/GenBank/DDBJ databases">
        <title>Genomic and transcriptomic insights into the perfect genentic adaptation of a filamentous nitrogen-fixing cyanobacterium to rice fields.</title>
        <authorList>
            <person name="Chen Z."/>
        </authorList>
    </citation>
    <scope>NUCLEOTIDE SEQUENCE [LARGE SCALE GENOMIC DNA]</scope>
    <source>
        <strain evidence="1">CCNUC1</strain>
    </source>
</reference>
<dbReference type="KEGG" id="nsh:GXM_09258"/>
<sequence>MIVVSNISPINYLVLIGQIHLLHDLFGQIIIPQAVYRELSDAAAPLPVQDWIADAPDWLKIQPVSQPSDEIIDRLDPGEGESILLAQTLDADLLLLDDMKARHVTTERGLVIAGILGILDQAAMRQLVDLSTAVQSLQQTSFWVSDQLLQRLLDKHS</sequence>
<evidence type="ECO:0008006" key="3">
    <source>
        <dbReference type="Google" id="ProtNLM"/>
    </source>
</evidence>
<name>A0A5P8WGE5_9NOSO</name>
<evidence type="ECO:0000313" key="2">
    <source>
        <dbReference type="Proteomes" id="UP000326678"/>
    </source>
</evidence>